<sequence length="105" mass="11135">MTMRAGQTQSVRFDGLLTWVSEPPWQGTSGKFRVGLIVKPLDGQGTVSRGGDEIRVTLDSPPDSGFAAGDRVELLSPYVRAYEFLAGGGTEIGLMFKAAALQSAS</sequence>
<dbReference type="AlphaFoldDB" id="A0A1I1WKF4"/>
<proteinExistence type="predicted"/>
<dbReference type="RefSeq" id="WP_139219498.1">
    <property type="nucleotide sequence ID" value="NZ_FOMZ01000005.1"/>
</dbReference>
<dbReference type="EMBL" id="FOMZ01000005">
    <property type="protein sequence ID" value="SFD95479.1"/>
    <property type="molecule type" value="Genomic_DNA"/>
</dbReference>
<gene>
    <name evidence="1" type="ORF">SAMN04487819_105347</name>
</gene>
<accession>A0A1I1WKF4</accession>
<evidence type="ECO:0000313" key="2">
    <source>
        <dbReference type="Proteomes" id="UP000198716"/>
    </source>
</evidence>
<dbReference type="Proteomes" id="UP000198716">
    <property type="component" value="Unassembled WGS sequence"/>
</dbReference>
<evidence type="ECO:0000313" key="1">
    <source>
        <dbReference type="EMBL" id="SFD95479.1"/>
    </source>
</evidence>
<protein>
    <submittedName>
        <fullName evidence="1">Uncharacterized protein</fullName>
    </submittedName>
</protein>
<keyword evidence="2" id="KW-1185">Reference proteome</keyword>
<organism evidence="1 2">
    <name type="scientific">Actinopolyspora alba</name>
    <dbReference type="NCBI Taxonomy" id="673379"/>
    <lineage>
        <taxon>Bacteria</taxon>
        <taxon>Bacillati</taxon>
        <taxon>Actinomycetota</taxon>
        <taxon>Actinomycetes</taxon>
        <taxon>Actinopolysporales</taxon>
        <taxon>Actinopolysporaceae</taxon>
        <taxon>Actinopolyspora</taxon>
        <taxon>Actinopolyspora alba group</taxon>
    </lineage>
</organism>
<name>A0A1I1WKF4_9ACTN</name>
<reference evidence="2" key="1">
    <citation type="submission" date="2016-10" db="EMBL/GenBank/DDBJ databases">
        <authorList>
            <person name="Varghese N."/>
            <person name="Submissions S."/>
        </authorList>
    </citation>
    <scope>NUCLEOTIDE SEQUENCE [LARGE SCALE GENOMIC DNA]</scope>
    <source>
        <strain evidence="2">DSM 45004</strain>
    </source>
</reference>